<dbReference type="GO" id="GO:0008270">
    <property type="term" value="F:zinc ion binding"/>
    <property type="evidence" value="ECO:0007669"/>
    <property type="project" value="UniProtKB-KW"/>
</dbReference>
<gene>
    <name evidence="7" type="ORF">TSAR_012542</name>
</gene>
<evidence type="ECO:0000313" key="7">
    <source>
        <dbReference type="EMBL" id="OXU16814.1"/>
    </source>
</evidence>
<dbReference type="GO" id="GO:0005634">
    <property type="term" value="C:nucleus"/>
    <property type="evidence" value="ECO:0007669"/>
    <property type="project" value="TreeGrafter"/>
</dbReference>
<evidence type="ECO:0000256" key="3">
    <source>
        <dbReference type="ARBA" id="ARBA00022833"/>
    </source>
</evidence>
<dbReference type="Proteomes" id="UP000215335">
    <property type="component" value="Unassembled WGS sequence"/>
</dbReference>
<comment type="caution">
    <text evidence="7">The sequence shown here is derived from an EMBL/GenBank/DDBJ whole genome shotgun (WGS) entry which is preliminary data.</text>
</comment>
<evidence type="ECO:0000256" key="4">
    <source>
        <dbReference type="PROSITE-ProRule" id="PRU00027"/>
    </source>
</evidence>
<dbReference type="PROSITE" id="PS50808">
    <property type="entry name" value="ZF_BED"/>
    <property type="match status" value="1"/>
</dbReference>
<feature type="domain" description="BED-type" evidence="6">
    <location>
        <begin position="91"/>
        <end position="142"/>
    </location>
</feature>
<dbReference type="Pfam" id="PF02892">
    <property type="entry name" value="zf-BED"/>
    <property type="match status" value="1"/>
</dbReference>
<evidence type="ECO:0000256" key="5">
    <source>
        <dbReference type="SAM" id="MobiDB-lite"/>
    </source>
</evidence>
<sequence>MHLTETVHELFIHLDHQESLLTCLKDRLHTILVKRKDAQDIGSESLKKIQIRLLNNLSLIESLLKDIFDWIIELYDSLADTVSITSSDMGKSKSEVWKYFVKNSEKNEATCSLCGKVVRSAGNTTNLRSHLQTNHPKIKLEIQKNAKSTAAASTKASSSSLLEMHESSKSPEPPSKKIKTNGGIKAIEANKRLVFLIAKDKMSYSIGEKEGFRKFVNFVAPLYKIPNRNAITE</sequence>
<dbReference type="GO" id="GO:1990837">
    <property type="term" value="F:sequence-specific double-stranded DNA binding"/>
    <property type="evidence" value="ECO:0007669"/>
    <property type="project" value="TreeGrafter"/>
</dbReference>
<dbReference type="SMART" id="SM00614">
    <property type="entry name" value="ZnF_BED"/>
    <property type="match status" value="1"/>
</dbReference>
<dbReference type="PANTHER" id="PTHR34396:SF25">
    <property type="entry name" value="BOUNDARY ELEMENT ASSOCIATED FACTOR"/>
    <property type="match status" value="1"/>
</dbReference>
<organism evidence="7 8">
    <name type="scientific">Trichomalopsis sarcophagae</name>
    <dbReference type="NCBI Taxonomy" id="543379"/>
    <lineage>
        <taxon>Eukaryota</taxon>
        <taxon>Metazoa</taxon>
        <taxon>Ecdysozoa</taxon>
        <taxon>Arthropoda</taxon>
        <taxon>Hexapoda</taxon>
        <taxon>Insecta</taxon>
        <taxon>Pterygota</taxon>
        <taxon>Neoptera</taxon>
        <taxon>Endopterygota</taxon>
        <taxon>Hymenoptera</taxon>
        <taxon>Apocrita</taxon>
        <taxon>Proctotrupomorpha</taxon>
        <taxon>Chalcidoidea</taxon>
        <taxon>Pteromalidae</taxon>
        <taxon>Pteromalinae</taxon>
        <taxon>Trichomalopsis</taxon>
    </lineage>
</organism>
<evidence type="ECO:0000259" key="6">
    <source>
        <dbReference type="PROSITE" id="PS50808"/>
    </source>
</evidence>
<evidence type="ECO:0000256" key="2">
    <source>
        <dbReference type="ARBA" id="ARBA00022771"/>
    </source>
</evidence>
<evidence type="ECO:0000313" key="8">
    <source>
        <dbReference type="Proteomes" id="UP000215335"/>
    </source>
</evidence>
<dbReference type="SUPFAM" id="SSF57667">
    <property type="entry name" value="beta-beta-alpha zinc fingers"/>
    <property type="match status" value="1"/>
</dbReference>
<dbReference type="PANTHER" id="PTHR34396">
    <property type="entry name" value="OS03G0264950 PROTEIN-RELATED"/>
    <property type="match status" value="1"/>
</dbReference>
<keyword evidence="2 4" id="KW-0863">Zinc-finger</keyword>
<dbReference type="AlphaFoldDB" id="A0A232EEQ6"/>
<keyword evidence="8" id="KW-1185">Reference proteome</keyword>
<name>A0A232EEQ6_9HYME</name>
<dbReference type="InterPro" id="IPR003656">
    <property type="entry name" value="Znf_BED"/>
</dbReference>
<keyword evidence="3" id="KW-0862">Zinc</keyword>
<keyword evidence="1" id="KW-0479">Metal-binding</keyword>
<feature type="region of interest" description="Disordered" evidence="5">
    <location>
        <begin position="156"/>
        <end position="181"/>
    </location>
</feature>
<dbReference type="GO" id="GO:0006357">
    <property type="term" value="P:regulation of transcription by RNA polymerase II"/>
    <property type="evidence" value="ECO:0007669"/>
    <property type="project" value="TreeGrafter"/>
</dbReference>
<accession>A0A232EEQ6</accession>
<dbReference type="InterPro" id="IPR053031">
    <property type="entry name" value="Cuticle_assoc_protein"/>
</dbReference>
<dbReference type="STRING" id="543379.A0A232EEQ6"/>
<evidence type="ECO:0000256" key="1">
    <source>
        <dbReference type="ARBA" id="ARBA00022723"/>
    </source>
</evidence>
<proteinExistence type="predicted"/>
<reference evidence="7 8" key="1">
    <citation type="journal article" date="2017" name="Curr. Biol.">
        <title>The Evolution of Venom by Co-option of Single-Copy Genes.</title>
        <authorList>
            <person name="Martinson E.O."/>
            <person name="Mrinalini"/>
            <person name="Kelkar Y.D."/>
            <person name="Chang C.H."/>
            <person name="Werren J.H."/>
        </authorList>
    </citation>
    <scope>NUCLEOTIDE SEQUENCE [LARGE SCALE GENOMIC DNA]</scope>
    <source>
        <strain evidence="7 8">Alberta</strain>
        <tissue evidence="7">Whole body</tissue>
    </source>
</reference>
<dbReference type="OrthoDB" id="2438421at2759"/>
<protein>
    <recommendedName>
        <fullName evidence="6">BED-type domain-containing protein</fullName>
    </recommendedName>
</protein>
<dbReference type="EMBL" id="NNAY01005260">
    <property type="protein sequence ID" value="OXU16814.1"/>
    <property type="molecule type" value="Genomic_DNA"/>
</dbReference>
<dbReference type="InterPro" id="IPR036236">
    <property type="entry name" value="Znf_C2H2_sf"/>
</dbReference>